<dbReference type="InterPro" id="IPR032443">
    <property type="entry name" value="RAWUL"/>
</dbReference>
<dbReference type="Pfam" id="PF13923">
    <property type="entry name" value="zf-C3HC4_2"/>
    <property type="match status" value="1"/>
</dbReference>
<sequence>MERRIKLKTLNSHITCKICRGYFIDATTVTECLHTFCKSCLVKHLEENNTCPTCNIVIHQSHPLQYISFDRTMQDIVYKLVPDLQDNELKRERDFYRARGLPCPKDAALAGDKPGGGDEQEQPDNTDCHRKDEQVNVCLECISTSLRTLKRSFIRCSAQATITHLKKFVAKKVLNGIEKYREIDILCNDELLGKDHTLKFVYVTRWRFRDPPLRLQYRPKIDLEICKLNAISSPTIAIVHVGNTRFSVKLGAKTVERFLNLADDNFVEDVNDDLKCFLAEKKVDSVLIFPPVSNYRRFLIHRCVEQLAQPDLTTFSIGVSDERRTVVCFRDKLLSDEACARPAMGLTQRDDEVVADNNASAAGVCRAARAQEKIRSGSTKPRRPDRAVYVPRALRSNENTEENRTPDKKANPDAKCPKSPDQIKEPRDKSAHGTPKRSLDKHFCNVYTPPHLRTQRSQPAASDASKPVPSVPNSDSAISNSDNSFNDVEVTENFYIGDYFANGQLGFYRPNYYEYTAANYDDWRTNDTNEMNMAVQETQSNIIDKDYLYNKDEDVEENELKRASQEINRSSKRIIKQSFNSDVLVISDPIEEDPSLKKISQNEPVVEEKEKEQEIKKTKPKLEAKVSLKREENDWDAVFDDSGECLDPSLLEELTSTVGKVHISKTKNNYDQYQTRGQALFNGPYDETFGHVVEVYDFPSEFKTNDLLSLFSEYKDTGFEIKWVDDTHALIVFSSAKIAAEVLSTQRPLARCRPLHAATLESRNKAKKCAEFLQPYRQRPETCTALARRLVSGALGVRLSTARQERLEERRLITIAREKKRQAALHKEAAWDGSLANQHTLDA</sequence>
<feature type="region of interest" description="Disordered" evidence="11">
    <location>
        <begin position="370"/>
        <end position="484"/>
    </location>
</feature>
<dbReference type="InterPro" id="IPR051507">
    <property type="entry name" value="PcG_RING_finger"/>
</dbReference>
<evidence type="ECO:0000256" key="11">
    <source>
        <dbReference type="SAM" id="MobiDB-lite"/>
    </source>
</evidence>
<dbReference type="InterPro" id="IPR036867">
    <property type="entry name" value="R3H_dom_sf"/>
</dbReference>
<keyword evidence="5" id="KW-0862">Zinc</keyword>
<dbReference type="CDD" id="cd17083">
    <property type="entry name" value="RAWUL_PCGF3"/>
    <property type="match status" value="1"/>
</dbReference>
<dbReference type="GO" id="GO:0003729">
    <property type="term" value="F:mRNA binding"/>
    <property type="evidence" value="ECO:0007669"/>
    <property type="project" value="InterPro"/>
</dbReference>
<dbReference type="SUPFAM" id="SSF54928">
    <property type="entry name" value="RNA-binding domain, RBD"/>
    <property type="match status" value="1"/>
</dbReference>
<dbReference type="InterPro" id="IPR001374">
    <property type="entry name" value="R3H_dom"/>
</dbReference>
<feature type="domain" description="R3H" evidence="13">
    <location>
        <begin position="264"/>
        <end position="331"/>
    </location>
</feature>
<evidence type="ECO:0000259" key="13">
    <source>
        <dbReference type="PROSITE" id="PS51061"/>
    </source>
</evidence>
<dbReference type="InterPro" id="IPR035979">
    <property type="entry name" value="RBD_domain_sf"/>
</dbReference>
<dbReference type="FunFam" id="3.10.20.90:FF:000073">
    <property type="entry name" value="Polycomb group RING finger protein 3"/>
    <property type="match status" value="1"/>
</dbReference>
<dbReference type="GO" id="GO:0008270">
    <property type="term" value="F:zinc ion binding"/>
    <property type="evidence" value="ECO:0007669"/>
    <property type="project" value="UniProtKB-KW"/>
</dbReference>
<evidence type="ECO:0000256" key="8">
    <source>
        <dbReference type="ARBA" id="ARBA00023242"/>
    </source>
</evidence>
<dbReference type="PROSITE" id="PS50089">
    <property type="entry name" value="ZF_RING_2"/>
    <property type="match status" value="1"/>
</dbReference>
<keyword evidence="7" id="KW-0804">Transcription</keyword>
<evidence type="ECO:0000256" key="3">
    <source>
        <dbReference type="ARBA" id="ARBA00022723"/>
    </source>
</evidence>
<dbReference type="InterPro" id="IPR019416">
    <property type="entry name" value="NCBP3"/>
</dbReference>
<dbReference type="Pfam" id="PF10309">
    <property type="entry name" value="NCBP3"/>
    <property type="match status" value="1"/>
</dbReference>
<evidence type="ECO:0000256" key="2">
    <source>
        <dbReference type="ARBA" id="ARBA00022491"/>
    </source>
</evidence>
<keyword evidence="2" id="KW-0678">Repressor</keyword>
<dbReference type="PROSITE" id="PS00518">
    <property type="entry name" value="ZF_RING_1"/>
    <property type="match status" value="1"/>
</dbReference>
<dbReference type="PROSITE" id="PS51061">
    <property type="entry name" value="R3H"/>
    <property type="match status" value="1"/>
</dbReference>
<dbReference type="PANTHER" id="PTHR45893">
    <property type="entry name" value="POLYCOMB GROUP RING FINGER PROTEIN"/>
    <property type="match status" value="1"/>
</dbReference>
<dbReference type="InterPro" id="IPR017907">
    <property type="entry name" value="Znf_RING_CS"/>
</dbReference>
<evidence type="ECO:0000313" key="15">
    <source>
        <dbReference type="Proteomes" id="UP000838878"/>
    </source>
</evidence>
<dbReference type="Gene3D" id="3.30.1370.50">
    <property type="entry name" value="R3H-like domain"/>
    <property type="match status" value="1"/>
</dbReference>
<dbReference type="InterPro" id="IPR012677">
    <property type="entry name" value="Nucleotide-bd_a/b_plait_sf"/>
</dbReference>
<dbReference type="AlphaFoldDB" id="A0A8J9VVU6"/>
<proteinExistence type="predicted"/>
<feature type="compositionally biased region" description="Low complexity" evidence="11">
    <location>
        <begin position="473"/>
        <end position="484"/>
    </location>
</feature>
<reference evidence="14" key="1">
    <citation type="submission" date="2021-12" db="EMBL/GenBank/DDBJ databases">
        <authorList>
            <person name="Martin H S."/>
        </authorList>
    </citation>
    <scope>NUCLEOTIDE SEQUENCE</scope>
</reference>
<evidence type="ECO:0000256" key="4">
    <source>
        <dbReference type="ARBA" id="ARBA00022771"/>
    </source>
</evidence>
<keyword evidence="6" id="KW-0805">Transcription regulation</keyword>
<protein>
    <recommendedName>
        <fullName evidence="9">Polycomb group RING finger protein 3</fullName>
    </recommendedName>
</protein>
<dbReference type="Gene3D" id="3.30.70.330">
    <property type="match status" value="1"/>
</dbReference>
<keyword evidence="15" id="KW-1185">Reference proteome</keyword>
<evidence type="ECO:0000256" key="5">
    <source>
        <dbReference type="ARBA" id="ARBA00022833"/>
    </source>
</evidence>
<feature type="region of interest" description="Disordered" evidence="11">
    <location>
        <begin position="105"/>
        <end position="128"/>
    </location>
</feature>
<dbReference type="Pfam" id="PF01424">
    <property type="entry name" value="R3H"/>
    <property type="match status" value="1"/>
</dbReference>
<dbReference type="Pfam" id="PF16207">
    <property type="entry name" value="RAWUL"/>
    <property type="match status" value="1"/>
</dbReference>
<evidence type="ECO:0000256" key="9">
    <source>
        <dbReference type="ARBA" id="ARBA00072766"/>
    </source>
</evidence>
<dbReference type="CDD" id="cd16735">
    <property type="entry name" value="RING-HC_PCGF3"/>
    <property type="match status" value="1"/>
</dbReference>
<dbReference type="SUPFAM" id="SSF82708">
    <property type="entry name" value="R3H domain"/>
    <property type="match status" value="1"/>
</dbReference>
<feature type="domain" description="RING-type" evidence="12">
    <location>
        <begin position="16"/>
        <end position="55"/>
    </location>
</feature>
<keyword evidence="8" id="KW-0539">Nucleus</keyword>
<comment type="subcellular location">
    <subcellularLocation>
        <location evidence="1">Nucleus</location>
    </subcellularLocation>
</comment>
<gene>
    <name evidence="14" type="ORF">BINO364_LOCUS16300</name>
</gene>
<feature type="compositionally biased region" description="Basic and acidic residues" evidence="11">
    <location>
        <begin position="401"/>
        <end position="443"/>
    </location>
</feature>
<evidence type="ECO:0000256" key="6">
    <source>
        <dbReference type="ARBA" id="ARBA00023015"/>
    </source>
</evidence>
<feature type="non-terminal residue" evidence="14">
    <location>
        <position position="843"/>
    </location>
</feature>
<accession>A0A8J9VVU6</accession>
<evidence type="ECO:0000256" key="7">
    <source>
        <dbReference type="ARBA" id="ARBA00023163"/>
    </source>
</evidence>
<dbReference type="EMBL" id="OV170229">
    <property type="protein sequence ID" value="CAH0731423.1"/>
    <property type="molecule type" value="Genomic_DNA"/>
</dbReference>
<evidence type="ECO:0000256" key="1">
    <source>
        <dbReference type="ARBA" id="ARBA00004123"/>
    </source>
</evidence>
<evidence type="ECO:0000259" key="12">
    <source>
        <dbReference type="PROSITE" id="PS50089"/>
    </source>
</evidence>
<dbReference type="SMART" id="SM00184">
    <property type="entry name" value="RING"/>
    <property type="match status" value="1"/>
</dbReference>
<dbReference type="GO" id="GO:0000340">
    <property type="term" value="F:RNA 7-methylguanosine cap binding"/>
    <property type="evidence" value="ECO:0007669"/>
    <property type="project" value="InterPro"/>
</dbReference>
<organism evidence="14 15">
    <name type="scientific">Brenthis ino</name>
    <name type="common">lesser marbled fritillary</name>
    <dbReference type="NCBI Taxonomy" id="405034"/>
    <lineage>
        <taxon>Eukaryota</taxon>
        <taxon>Metazoa</taxon>
        <taxon>Ecdysozoa</taxon>
        <taxon>Arthropoda</taxon>
        <taxon>Hexapoda</taxon>
        <taxon>Insecta</taxon>
        <taxon>Pterygota</taxon>
        <taxon>Neoptera</taxon>
        <taxon>Endopterygota</taxon>
        <taxon>Lepidoptera</taxon>
        <taxon>Glossata</taxon>
        <taxon>Ditrysia</taxon>
        <taxon>Papilionoidea</taxon>
        <taxon>Nymphalidae</taxon>
        <taxon>Heliconiinae</taxon>
        <taxon>Argynnini</taxon>
        <taxon>Brenthis</taxon>
    </lineage>
</organism>
<dbReference type="InterPro" id="IPR001841">
    <property type="entry name" value="Znf_RING"/>
</dbReference>
<name>A0A8J9VVU6_9NEOP</name>
<dbReference type="SUPFAM" id="SSF57850">
    <property type="entry name" value="RING/U-box"/>
    <property type="match status" value="1"/>
</dbReference>
<dbReference type="FunFam" id="3.30.40.10:FF:000033">
    <property type="entry name" value="Polycomb group RING finger protein 3"/>
    <property type="match status" value="1"/>
</dbReference>
<dbReference type="Gene3D" id="3.10.20.90">
    <property type="entry name" value="Phosphatidylinositol 3-kinase Catalytic Subunit, Chain A, domain 1"/>
    <property type="match status" value="1"/>
</dbReference>
<dbReference type="GO" id="GO:0031519">
    <property type="term" value="C:PcG protein complex"/>
    <property type="evidence" value="ECO:0007669"/>
    <property type="project" value="UniProtKB-ARBA"/>
</dbReference>
<evidence type="ECO:0000313" key="14">
    <source>
        <dbReference type="EMBL" id="CAH0731423.1"/>
    </source>
</evidence>
<dbReference type="OrthoDB" id="5418203at2759"/>
<dbReference type="Proteomes" id="UP000838878">
    <property type="component" value="Chromosome 9"/>
</dbReference>
<evidence type="ECO:0000256" key="10">
    <source>
        <dbReference type="PROSITE-ProRule" id="PRU00175"/>
    </source>
</evidence>
<dbReference type="InterPro" id="IPR013083">
    <property type="entry name" value="Znf_RING/FYVE/PHD"/>
</dbReference>
<keyword evidence="3" id="KW-0479">Metal-binding</keyword>
<dbReference type="Gene3D" id="3.30.40.10">
    <property type="entry name" value="Zinc/RING finger domain, C3HC4 (zinc finger)"/>
    <property type="match status" value="1"/>
</dbReference>
<keyword evidence="4 10" id="KW-0863">Zinc-finger</keyword>